<dbReference type="AlphaFoldDB" id="L1JMX7"/>
<name>L1JMX7_GUITC</name>
<feature type="compositionally biased region" description="Basic and acidic residues" evidence="1">
    <location>
        <begin position="379"/>
        <end position="390"/>
    </location>
</feature>
<dbReference type="OMA" id="ATRIYGK"/>
<evidence type="ECO:0000256" key="1">
    <source>
        <dbReference type="SAM" id="MobiDB-lite"/>
    </source>
</evidence>
<dbReference type="KEGG" id="gtt:GUITHDRAFT_135633"/>
<evidence type="ECO:0000313" key="3">
    <source>
        <dbReference type="EnsemblProtists" id="EKX49946"/>
    </source>
</evidence>
<reference evidence="3" key="3">
    <citation type="submission" date="2015-06" db="UniProtKB">
        <authorList>
            <consortium name="EnsemblProtists"/>
        </authorList>
    </citation>
    <scope>IDENTIFICATION</scope>
</reference>
<protein>
    <submittedName>
        <fullName evidence="2 3">Uncharacterized protein</fullName>
    </submittedName>
</protein>
<dbReference type="eggNOG" id="ENOG502RZUJ">
    <property type="taxonomic scope" value="Eukaryota"/>
</dbReference>
<dbReference type="HOGENOM" id="CLU_516271_0_0_1"/>
<dbReference type="RefSeq" id="XP_005836926.1">
    <property type="nucleotide sequence ID" value="XM_005836869.1"/>
</dbReference>
<feature type="region of interest" description="Disordered" evidence="1">
    <location>
        <begin position="376"/>
        <end position="408"/>
    </location>
</feature>
<dbReference type="PaxDb" id="55529-EKX49946"/>
<dbReference type="OrthoDB" id="38728at2759"/>
<evidence type="ECO:0000313" key="4">
    <source>
        <dbReference type="Proteomes" id="UP000011087"/>
    </source>
</evidence>
<dbReference type="GeneID" id="17306629"/>
<dbReference type="EnsemblProtists" id="EKX49946">
    <property type="protein sequence ID" value="EKX49946"/>
    <property type="gene ID" value="GUITHDRAFT_135633"/>
</dbReference>
<proteinExistence type="predicted"/>
<organism evidence="2">
    <name type="scientific">Guillardia theta (strain CCMP2712)</name>
    <name type="common">Cryptophyte</name>
    <dbReference type="NCBI Taxonomy" id="905079"/>
    <lineage>
        <taxon>Eukaryota</taxon>
        <taxon>Cryptophyceae</taxon>
        <taxon>Pyrenomonadales</taxon>
        <taxon>Geminigeraceae</taxon>
        <taxon>Guillardia</taxon>
    </lineage>
</organism>
<gene>
    <name evidence="2" type="ORF">GUITHDRAFT_135633</name>
</gene>
<reference evidence="4" key="2">
    <citation type="submission" date="2012-11" db="EMBL/GenBank/DDBJ databases">
        <authorList>
            <person name="Kuo A."/>
            <person name="Curtis B.A."/>
            <person name="Tanifuji G."/>
            <person name="Burki F."/>
            <person name="Gruber A."/>
            <person name="Irimia M."/>
            <person name="Maruyama S."/>
            <person name="Arias M.C."/>
            <person name="Ball S.G."/>
            <person name="Gile G.H."/>
            <person name="Hirakawa Y."/>
            <person name="Hopkins J.F."/>
            <person name="Rensing S.A."/>
            <person name="Schmutz J."/>
            <person name="Symeonidi A."/>
            <person name="Elias M."/>
            <person name="Eveleigh R.J."/>
            <person name="Herman E.K."/>
            <person name="Klute M.J."/>
            <person name="Nakayama T."/>
            <person name="Obornik M."/>
            <person name="Reyes-Prieto A."/>
            <person name="Armbrust E.V."/>
            <person name="Aves S.J."/>
            <person name="Beiko R.G."/>
            <person name="Coutinho P."/>
            <person name="Dacks J.B."/>
            <person name="Durnford D.G."/>
            <person name="Fast N.M."/>
            <person name="Green B.R."/>
            <person name="Grisdale C."/>
            <person name="Hempe F."/>
            <person name="Henrissat B."/>
            <person name="Hoppner M.P."/>
            <person name="Ishida K.-I."/>
            <person name="Kim E."/>
            <person name="Koreny L."/>
            <person name="Kroth P.G."/>
            <person name="Liu Y."/>
            <person name="Malik S.-B."/>
            <person name="Maier U.G."/>
            <person name="McRose D."/>
            <person name="Mock T."/>
            <person name="Neilson J.A."/>
            <person name="Onodera N.T."/>
            <person name="Poole A.M."/>
            <person name="Pritham E.J."/>
            <person name="Richards T.A."/>
            <person name="Rocap G."/>
            <person name="Roy S.W."/>
            <person name="Sarai C."/>
            <person name="Schaack S."/>
            <person name="Shirato S."/>
            <person name="Slamovits C.H."/>
            <person name="Spencer D.F."/>
            <person name="Suzuki S."/>
            <person name="Worden A.Z."/>
            <person name="Zauner S."/>
            <person name="Barry K."/>
            <person name="Bell C."/>
            <person name="Bharti A.K."/>
            <person name="Crow J.A."/>
            <person name="Grimwood J."/>
            <person name="Kramer R."/>
            <person name="Lindquist E."/>
            <person name="Lucas S."/>
            <person name="Salamov A."/>
            <person name="McFadden G.I."/>
            <person name="Lane C.E."/>
            <person name="Keeling P.J."/>
            <person name="Gray M.W."/>
            <person name="Grigoriev I.V."/>
            <person name="Archibald J.M."/>
        </authorList>
    </citation>
    <scope>NUCLEOTIDE SEQUENCE</scope>
    <source>
        <strain evidence="4">CCMP2712</strain>
    </source>
</reference>
<dbReference type="Proteomes" id="UP000011087">
    <property type="component" value="Unassembled WGS sequence"/>
</dbReference>
<reference evidence="2 4" key="1">
    <citation type="journal article" date="2012" name="Nature">
        <title>Algal genomes reveal evolutionary mosaicism and the fate of nucleomorphs.</title>
        <authorList>
            <consortium name="DOE Joint Genome Institute"/>
            <person name="Curtis B.A."/>
            <person name="Tanifuji G."/>
            <person name="Burki F."/>
            <person name="Gruber A."/>
            <person name="Irimia M."/>
            <person name="Maruyama S."/>
            <person name="Arias M.C."/>
            <person name="Ball S.G."/>
            <person name="Gile G.H."/>
            <person name="Hirakawa Y."/>
            <person name="Hopkins J.F."/>
            <person name="Kuo A."/>
            <person name="Rensing S.A."/>
            <person name="Schmutz J."/>
            <person name="Symeonidi A."/>
            <person name="Elias M."/>
            <person name="Eveleigh R.J."/>
            <person name="Herman E.K."/>
            <person name="Klute M.J."/>
            <person name="Nakayama T."/>
            <person name="Obornik M."/>
            <person name="Reyes-Prieto A."/>
            <person name="Armbrust E.V."/>
            <person name="Aves S.J."/>
            <person name="Beiko R.G."/>
            <person name="Coutinho P."/>
            <person name="Dacks J.B."/>
            <person name="Durnford D.G."/>
            <person name="Fast N.M."/>
            <person name="Green B.R."/>
            <person name="Grisdale C.J."/>
            <person name="Hempel F."/>
            <person name="Henrissat B."/>
            <person name="Hoppner M.P."/>
            <person name="Ishida K."/>
            <person name="Kim E."/>
            <person name="Koreny L."/>
            <person name="Kroth P.G."/>
            <person name="Liu Y."/>
            <person name="Malik S.B."/>
            <person name="Maier U.G."/>
            <person name="McRose D."/>
            <person name="Mock T."/>
            <person name="Neilson J.A."/>
            <person name="Onodera N.T."/>
            <person name="Poole A.M."/>
            <person name="Pritham E.J."/>
            <person name="Richards T.A."/>
            <person name="Rocap G."/>
            <person name="Roy S.W."/>
            <person name="Sarai C."/>
            <person name="Schaack S."/>
            <person name="Shirato S."/>
            <person name="Slamovits C.H."/>
            <person name="Spencer D.F."/>
            <person name="Suzuki S."/>
            <person name="Worden A.Z."/>
            <person name="Zauner S."/>
            <person name="Barry K."/>
            <person name="Bell C."/>
            <person name="Bharti A.K."/>
            <person name="Crow J.A."/>
            <person name="Grimwood J."/>
            <person name="Kramer R."/>
            <person name="Lindquist E."/>
            <person name="Lucas S."/>
            <person name="Salamov A."/>
            <person name="McFadden G.I."/>
            <person name="Lane C.E."/>
            <person name="Keeling P.J."/>
            <person name="Gray M.W."/>
            <person name="Grigoriev I.V."/>
            <person name="Archibald J.M."/>
        </authorList>
    </citation>
    <scope>NUCLEOTIDE SEQUENCE</scope>
    <source>
        <strain evidence="2 4">CCMP2712</strain>
    </source>
</reference>
<keyword evidence="4" id="KW-1185">Reference proteome</keyword>
<evidence type="ECO:0000313" key="2">
    <source>
        <dbReference type="EMBL" id="EKX49946.1"/>
    </source>
</evidence>
<dbReference type="EMBL" id="JH992980">
    <property type="protein sequence ID" value="EKX49946.1"/>
    <property type="molecule type" value="Genomic_DNA"/>
</dbReference>
<accession>L1JMX7</accession>
<sequence>MAGCGEYEAMESRTGCGRGQRLILSFLVGAYAHQGLYQCHGTAYVNTPAMPGQRSQLPSACSILGQRPNQGFSLRPRQQLKLRMGVDIPIGPSDPSDKSNDAAKKAVSKASDYEILLAELAFTNPDELPKVVEKNLDKLDDSFYNFLARKIEDTKDADEKETLAVLKDAVTDLMQKILKAAMERGDVSKDDIEAAGLSTSALSLDSYSTADLASATYDAFMQELIKDPSKISTAVEAGYDKIDMRFLERLNEKMQEDGPQKELLTQLNSAIQACMSARIQKASDALQKVLKAGDLNGMRKELMLLNAKGGLDESVILLLEANIDQARKAGAQPAVEVMTMLKDKAIEYKDASMPDEIRLIRKLMRTEDPEVSYPLSEYATKEDEPGKESSIRGSLQTPRKGTERKSQQVNGKRFVNALRDLIANYGNVDEKFLKQIDKIAKEGEQVVTEIYGLNEAKDVQALQNEAFHKRTVSVWELEALEESFEASGQNAPWRGESRGGWDKDGNLIIGGNELKKKGKDGGDSGIIW</sequence>